<accession>A0A375C736</accession>
<comment type="caution">
    <text evidence="1">The sequence shown here is derived from an EMBL/GenBank/DDBJ whole genome shotgun (WGS) entry which is preliminary data.</text>
</comment>
<evidence type="ECO:0000313" key="1">
    <source>
        <dbReference type="EMBL" id="SOY63943.1"/>
    </source>
</evidence>
<protein>
    <submittedName>
        <fullName evidence="1">Uncharacterized protein</fullName>
    </submittedName>
</protein>
<organism evidence="1">
    <name type="scientific">Cupriavidus taiwanensis</name>
    <dbReference type="NCBI Taxonomy" id="164546"/>
    <lineage>
        <taxon>Bacteria</taxon>
        <taxon>Pseudomonadati</taxon>
        <taxon>Pseudomonadota</taxon>
        <taxon>Betaproteobacteria</taxon>
        <taxon>Burkholderiales</taxon>
        <taxon>Burkholderiaceae</taxon>
        <taxon>Cupriavidus</taxon>
    </lineage>
</organism>
<dbReference type="EMBL" id="OFSP01000037">
    <property type="protein sequence ID" value="SOY63943.1"/>
    <property type="molecule type" value="Genomic_DNA"/>
</dbReference>
<name>A0A375C736_9BURK</name>
<sequence>MTPEDQRGAAEIDGVTTLVAEAYDRETDSIESVHRFHARDITGLCRALEIETFESGASYELNRTDIETLNNDYGVSIHHAGRVMLRMRSKVDEYPYLLHTNRELLLMHQGRKPLSVFAEDAPSTGSTSTLSSEAKFDAQAGRFVKYEYAESVDGGLHRVRRIFYALPDEVWRIRAYILLLKTSKRSGWNEGFERMEGSLLGYSEQENDINIELRRKLSHRSA</sequence>
<dbReference type="AlphaFoldDB" id="A0A375C736"/>
<proteinExistence type="predicted"/>
<dbReference type="RefSeq" id="WP_147309658.1">
    <property type="nucleotide sequence ID" value="NZ_LT976857.1"/>
</dbReference>
<reference evidence="1" key="1">
    <citation type="submission" date="2018-01" db="EMBL/GenBank/DDBJ databases">
        <authorList>
            <person name="Clerissi C."/>
        </authorList>
    </citation>
    <scope>NUCLEOTIDE SEQUENCE</scope>
    <source>
        <strain evidence="1">Cupriavidus taiwanensis STM 3521</strain>
    </source>
</reference>
<dbReference type="Proteomes" id="UP000256297">
    <property type="component" value="Chromosome CBM2589_a"/>
</dbReference>
<gene>
    <name evidence="1" type="ORF">CBM2589_A70116</name>
</gene>